<evidence type="ECO:0000256" key="1">
    <source>
        <dbReference type="SAM" id="MobiDB-lite"/>
    </source>
</evidence>
<feature type="compositionally biased region" description="Polar residues" evidence="1">
    <location>
        <begin position="8"/>
        <end position="28"/>
    </location>
</feature>
<dbReference type="PANTHER" id="PTHR28186">
    <property type="entry name" value="MEIOTICALLY UP-REGULATED GENE 9 PROTEIN"/>
    <property type="match status" value="1"/>
</dbReference>
<feature type="compositionally biased region" description="Low complexity" evidence="1">
    <location>
        <begin position="311"/>
        <end position="321"/>
    </location>
</feature>
<dbReference type="InterPro" id="IPR018809">
    <property type="entry name" value="DUF2406"/>
</dbReference>
<proteinExistence type="predicted"/>
<feature type="compositionally biased region" description="Basic residues" evidence="1">
    <location>
        <begin position="327"/>
        <end position="336"/>
    </location>
</feature>
<dbReference type="Proteomes" id="UP001150904">
    <property type="component" value="Unassembled WGS sequence"/>
</dbReference>
<accession>A0A9W9JJ55</accession>
<feature type="region of interest" description="Disordered" evidence="1">
    <location>
        <begin position="276"/>
        <end position="336"/>
    </location>
</feature>
<evidence type="ECO:0000313" key="2">
    <source>
        <dbReference type="EMBL" id="KAJ5197908.1"/>
    </source>
</evidence>
<organism evidence="2 3">
    <name type="scientific">Penicillium cinerascens</name>
    <dbReference type="NCBI Taxonomy" id="70096"/>
    <lineage>
        <taxon>Eukaryota</taxon>
        <taxon>Fungi</taxon>
        <taxon>Dikarya</taxon>
        <taxon>Ascomycota</taxon>
        <taxon>Pezizomycotina</taxon>
        <taxon>Eurotiomycetes</taxon>
        <taxon>Eurotiomycetidae</taxon>
        <taxon>Eurotiales</taxon>
        <taxon>Aspergillaceae</taxon>
        <taxon>Penicillium</taxon>
    </lineage>
</organism>
<dbReference type="GeneID" id="83181388"/>
<dbReference type="AlphaFoldDB" id="A0A9W9JJ55"/>
<feature type="compositionally biased region" description="Polar residues" evidence="1">
    <location>
        <begin position="288"/>
        <end position="305"/>
    </location>
</feature>
<feature type="region of interest" description="Disordered" evidence="1">
    <location>
        <begin position="140"/>
        <end position="220"/>
    </location>
</feature>
<feature type="region of interest" description="Disordered" evidence="1">
    <location>
        <begin position="1"/>
        <end position="100"/>
    </location>
</feature>
<sequence length="336" mass="37127">MAAPRPVQSPNRSRGFSVKSEQSNASSKSGHKSHQSESSQEKARHNLHTKADPLVAMNELQPNRVALEKSNLGSLREMEHKDQYGNVITDPDWSNPTRPRFERPLDTIKSFEAAIYGTYSSNRHSYAKTDDAASQMGDFSRRTSYYGPNGHSNRGYDQNAHYASRAGPSRPDSVVDNYQSQAPENHYPYQNGRRQRHHPRASNEQAGYNGNGNGYSQQAYQPPYDNGAAMSGSGYMEPYGQATDPSSMNSSMDQLQQHAMQQHRLDERAQADYGFQGFGAGPSLAAKGQSSASAGPSWNGSSQAPAVNRLTKAANTATPANNEKRKSWFKKRFSKE</sequence>
<name>A0A9W9JJ55_9EURO</name>
<keyword evidence="3" id="KW-1185">Reference proteome</keyword>
<dbReference type="OrthoDB" id="5330253at2759"/>
<reference evidence="2" key="2">
    <citation type="journal article" date="2023" name="IMA Fungus">
        <title>Comparative genomic study of the Penicillium genus elucidates a diverse pangenome and 15 lateral gene transfer events.</title>
        <authorList>
            <person name="Petersen C."/>
            <person name="Sorensen T."/>
            <person name="Nielsen M.R."/>
            <person name="Sondergaard T.E."/>
            <person name="Sorensen J.L."/>
            <person name="Fitzpatrick D.A."/>
            <person name="Frisvad J.C."/>
            <person name="Nielsen K.L."/>
        </authorList>
    </citation>
    <scope>NUCLEOTIDE SEQUENCE</scope>
    <source>
        <strain evidence="2">IBT 15544</strain>
    </source>
</reference>
<dbReference type="RefSeq" id="XP_058306336.1">
    <property type="nucleotide sequence ID" value="XM_058454087.1"/>
</dbReference>
<dbReference type="EMBL" id="JAPQKR010000014">
    <property type="protein sequence ID" value="KAJ5197908.1"/>
    <property type="molecule type" value="Genomic_DNA"/>
</dbReference>
<dbReference type="PANTHER" id="PTHR28186:SF1">
    <property type="entry name" value="MEIOTICALLY UP-REGULATED GENE 9 PROTEIN"/>
    <property type="match status" value="1"/>
</dbReference>
<comment type="caution">
    <text evidence="2">The sequence shown here is derived from an EMBL/GenBank/DDBJ whole genome shotgun (WGS) entry which is preliminary data.</text>
</comment>
<evidence type="ECO:0000313" key="3">
    <source>
        <dbReference type="Proteomes" id="UP001150904"/>
    </source>
</evidence>
<protein>
    <recommendedName>
        <fullName evidence="4">DUF2406 domain-containing protein</fullName>
    </recommendedName>
</protein>
<evidence type="ECO:0008006" key="4">
    <source>
        <dbReference type="Google" id="ProtNLM"/>
    </source>
</evidence>
<dbReference type="Pfam" id="PF10295">
    <property type="entry name" value="DUF2406"/>
    <property type="match status" value="1"/>
</dbReference>
<gene>
    <name evidence="2" type="ORF">N7498_007025</name>
</gene>
<reference evidence="2" key="1">
    <citation type="submission" date="2022-12" db="EMBL/GenBank/DDBJ databases">
        <authorList>
            <person name="Petersen C."/>
        </authorList>
    </citation>
    <scope>NUCLEOTIDE SEQUENCE</scope>
    <source>
        <strain evidence="2">IBT 15544</strain>
    </source>
</reference>
<feature type="compositionally biased region" description="Low complexity" evidence="1">
    <location>
        <begin position="203"/>
        <end position="220"/>
    </location>
</feature>